<sequence length="64" mass="6914">MTTRTTESDDNDKLCNSHNGKVHGKDSSTSPSLMSLTPMTSQLQLHPTTSIVDDNSPGPSIDQR</sequence>
<reference evidence="2 3" key="1">
    <citation type="submission" date="2014-04" db="EMBL/GenBank/DDBJ databases">
        <authorList>
            <consortium name="DOE Joint Genome Institute"/>
            <person name="Kuo A."/>
            <person name="Kohler A."/>
            <person name="Nagy L.G."/>
            <person name="Floudas D."/>
            <person name="Copeland A."/>
            <person name="Barry K.W."/>
            <person name="Cichocki N."/>
            <person name="Veneault-Fourrey C."/>
            <person name="LaButti K."/>
            <person name="Lindquist E.A."/>
            <person name="Lipzen A."/>
            <person name="Lundell T."/>
            <person name="Morin E."/>
            <person name="Murat C."/>
            <person name="Sun H."/>
            <person name="Tunlid A."/>
            <person name="Henrissat B."/>
            <person name="Grigoriev I.V."/>
            <person name="Hibbett D.S."/>
            <person name="Martin F."/>
            <person name="Nordberg H.P."/>
            <person name="Cantor M.N."/>
            <person name="Hua S.X."/>
        </authorList>
    </citation>
    <scope>NUCLEOTIDE SEQUENCE [LARGE SCALE GENOMIC DNA]</scope>
    <source>
        <strain evidence="2 3">Foug A</strain>
    </source>
</reference>
<feature type="compositionally biased region" description="Polar residues" evidence="1">
    <location>
        <begin position="42"/>
        <end position="53"/>
    </location>
</feature>
<protein>
    <submittedName>
        <fullName evidence="2">Uncharacterized protein</fullName>
    </submittedName>
</protein>
<dbReference type="AlphaFoldDB" id="A0A0C3A0U8"/>
<dbReference type="Proteomes" id="UP000053989">
    <property type="component" value="Unassembled WGS sequence"/>
</dbReference>
<feature type="compositionally biased region" description="Low complexity" evidence="1">
    <location>
        <begin position="27"/>
        <end position="41"/>
    </location>
</feature>
<proteinExistence type="predicted"/>
<evidence type="ECO:0000313" key="3">
    <source>
        <dbReference type="Proteomes" id="UP000053989"/>
    </source>
</evidence>
<feature type="region of interest" description="Disordered" evidence="1">
    <location>
        <begin position="1"/>
        <end position="64"/>
    </location>
</feature>
<dbReference type="EMBL" id="KN822088">
    <property type="protein sequence ID" value="KIM58307.1"/>
    <property type="molecule type" value="Genomic_DNA"/>
</dbReference>
<gene>
    <name evidence="2" type="ORF">SCLCIDRAFT_28203</name>
</gene>
<name>A0A0C3A0U8_9AGAM</name>
<dbReference type="InParanoid" id="A0A0C3A0U8"/>
<evidence type="ECO:0000313" key="2">
    <source>
        <dbReference type="EMBL" id="KIM58307.1"/>
    </source>
</evidence>
<organism evidence="2 3">
    <name type="scientific">Scleroderma citrinum Foug A</name>
    <dbReference type="NCBI Taxonomy" id="1036808"/>
    <lineage>
        <taxon>Eukaryota</taxon>
        <taxon>Fungi</taxon>
        <taxon>Dikarya</taxon>
        <taxon>Basidiomycota</taxon>
        <taxon>Agaricomycotina</taxon>
        <taxon>Agaricomycetes</taxon>
        <taxon>Agaricomycetidae</taxon>
        <taxon>Boletales</taxon>
        <taxon>Sclerodermatineae</taxon>
        <taxon>Sclerodermataceae</taxon>
        <taxon>Scleroderma</taxon>
    </lineage>
</organism>
<evidence type="ECO:0000256" key="1">
    <source>
        <dbReference type="SAM" id="MobiDB-lite"/>
    </source>
</evidence>
<dbReference type="HOGENOM" id="CLU_2868949_0_0_1"/>
<reference evidence="3" key="2">
    <citation type="submission" date="2015-01" db="EMBL/GenBank/DDBJ databases">
        <title>Evolutionary Origins and Diversification of the Mycorrhizal Mutualists.</title>
        <authorList>
            <consortium name="DOE Joint Genome Institute"/>
            <consortium name="Mycorrhizal Genomics Consortium"/>
            <person name="Kohler A."/>
            <person name="Kuo A."/>
            <person name="Nagy L.G."/>
            <person name="Floudas D."/>
            <person name="Copeland A."/>
            <person name="Barry K.W."/>
            <person name="Cichocki N."/>
            <person name="Veneault-Fourrey C."/>
            <person name="LaButti K."/>
            <person name="Lindquist E.A."/>
            <person name="Lipzen A."/>
            <person name="Lundell T."/>
            <person name="Morin E."/>
            <person name="Murat C."/>
            <person name="Riley R."/>
            <person name="Ohm R."/>
            <person name="Sun H."/>
            <person name="Tunlid A."/>
            <person name="Henrissat B."/>
            <person name="Grigoriev I.V."/>
            <person name="Hibbett D.S."/>
            <person name="Martin F."/>
        </authorList>
    </citation>
    <scope>NUCLEOTIDE SEQUENCE [LARGE SCALE GENOMIC DNA]</scope>
    <source>
        <strain evidence="3">Foug A</strain>
    </source>
</reference>
<accession>A0A0C3A0U8</accession>
<keyword evidence="3" id="KW-1185">Reference proteome</keyword>